<organism evidence="2 3">
    <name type="scientific">Aphanomyces euteiches</name>
    <dbReference type="NCBI Taxonomy" id="100861"/>
    <lineage>
        <taxon>Eukaryota</taxon>
        <taxon>Sar</taxon>
        <taxon>Stramenopiles</taxon>
        <taxon>Oomycota</taxon>
        <taxon>Saprolegniomycetes</taxon>
        <taxon>Saprolegniales</taxon>
        <taxon>Verrucalvaceae</taxon>
        <taxon>Aphanomyces</taxon>
    </lineage>
</organism>
<gene>
    <name evidence="2" type="ORF">Ae201684_009519</name>
</gene>
<evidence type="ECO:0000313" key="2">
    <source>
        <dbReference type="EMBL" id="KAF0733584.1"/>
    </source>
</evidence>
<name>A0A6G0X1A0_9STRA</name>
<dbReference type="CDD" id="cd20251">
    <property type="entry name" value="Complex1_LYR_SF"/>
    <property type="match status" value="1"/>
</dbReference>
<comment type="caution">
    <text evidence="2">The sequence shown here is derived from an EMBL/GenBank/DDBJ whole genome shotgun (WGS) entry which is preliminary data.</text>
</comment>
<dbReference type="InterPro" id="IPR008011">
    <property type="entry name" value="Complex1_LYR_dom"/>
</dbReference>
<proteinExistence type="predicted"/>
<evidence type="ECO:0000259" key="1">
    <source>
        <dbReference type="Pfam" id="PF05347"/>
    </source>
</evidence>
<accession>A0A6G0X1A0</accession>
<dbReference type="AlphaFoldDB" id="A0A6G0X1A0"/>
<dbReference type="Proteomes" id="UP000481153">
    <property type="component" value="Unassembled WGS sequence"/>
</dbReference>
<dbReference type="EMBL" id="VJMJ01000121">
    <property type="protein sequence ID" value="KAF0733584.1"/>
    <property type="molecule type" value="Genomic_DNA"/>
</dbReference>
<protein>
    <recommendedName>
        <fullName evidence="1">Complex 1 LYR protein domain-containing protein</fullName>
    </recommendedName>
</protein>
<dbReference type="Pfam" id="PF05347">
    <property type="entry name" value="Complex1_LYR"/>
    <property type="match status" value="1"/>
</dbReference>
<reference evidence="2 3" key="1">
    <citation type="submission" date="2019-07" db="EMBL/GenBank/DDBJ databases">
        <title>Genomics analysis of Aphanomyces spp. identifies a new class of oomycete effector associated with host adaptation.</title>
        <authorList>
            <person name="Gaulin E."/>
        </authorList>
    </citation>
    <scope>NUCLEOTIDE SEQUENCE [LARGE SCALE GENOMIC DNA]</scope>
    <source>
        <strain evidence="2 3">ATCC 201684</strain>
    </source>
</reference>
<sequence>MTALRKEALDMYRKIYRIAAKMPTKDRTHFIRQRLRGEYDKYRHVTDPERIEFLLKVADTQFDTLEIQVEHFSQVFSDPNYHRS</sequence>
<keyword evidence="3" id="KW-1185">Reference proteome</keyword>
<feature type="domain" description="Complex 1 LYR protein" evidence="1">
    <location>
        <begin position="6"/>
        <end position="63"/>
    </location>
</feature>
<evidence type="ECO:0000313" key="3">
    <source>
        <dbReference type="Proteomes" id="UP000481153"/>
    </source>
</evidence>